<evidence type="ECO:0000313" key="4">
    <source>
        <dbReference type="Proteomes" id="UP000215914"/>
    </source>
</evidence>
<dbReference type="Gramene" id="mRNA:HanXRQr2_Chr04g0173561">
    <property type="protein sequence ID" value="mRNA:HanXRQr2_Chr04g0173561"/>
    <property type="gene ID" value="HanXRQr2_Chr04g0173561"/>
</dbReference>
<dbReference type="Proteomes" id="UP000215914">
    <property type="component" value="Chromosome 4"/>
</dbReference>
<feature type="transmembrane region" description="Helical" evidence="1">
    <location>
        <begin position="6"/>
        <end position="23"/>
    </location>
</feature>
<dbReference type="InParanoid" id="A0A251UZA9"/>
<protein>
    <submittedName>
        <fullName evidence="3">Uncharacterized protein</fullName>
    </submittedName>
</protein>
<evidence type="ECO:0000313" key="2">
    <source>
        <dbReference type="EMBL" id="KAF5810772.1"/>
    </source>
</evidence>
<evidence type="ECO:0000256" key="1">
    <source>
        <dbReference type="SAM" id="Phobius"/>
    </source>
</evidence>
<proteinExistence type="predicted"/>
<name>A0A251UZA9_HELAN</name>
<keyword evidence="1" id="KW-0812">Transmembrane</keyword>
<reference evidence="2" key="3">
    <citation type="submission" date="2020-06" db="EMBL/GenBank/DDBJ databases">
        <title>Helianthus annuus Genome sequencing and assembly Release 2.</title>
        <authorList>
            <person name="Gouzy J."/>
            <person name="Langlade N."/>
            <person name="Munos S."/>
        </authorList>
    </citation>
    <scope>NUCLEOTIDE SEQUENCE</scope>
    <source>
        <tissue evidence="2">Leaves</tissue>
    </source>
</reference>
<reference evidence="2 4" key="1">
    <citation type="journal article" date="2017" name="Nature">
        <title>The sunflower genome provides insights into oil metabolism, flowering and Asterid evolution.</title>
        <authorList>
            <person name="Badouin H."/>
            <person name="Gouzy J."/>
            <person name="Grassa C.J."/>
            <person name="Murat F."/>
            <person name="Staton S.E."/>
            <person name="Cottret L."/>
            <person name="Lelandais-Briere C."/>
            <person name="Owens G.L."/>
            <person name="Carrere S."/>
            <person name="Mayjonade B."/>
            <person name="Legrand L."/>
            <person name="Gill N."/>
            <person name="Kane N.C."/>
            <person name="Bowers J.E."/>
            <person name="Hubner S."/>
            <person name="Bellec A."/>
            <person name="Berard A."/>
            <person name="Berges H."/>
            <person name="Blanchet N."/>
            <person name="Boniface M.C."/>
            <person name="Brunel D."/>
            <person name="Catrice O."/>
            <person name="Chaidir N."/>
            <person name="Claudel C."/>
            <person name="Donnadieu C."/>
            <person name="Faraut T."/>
            <person name="Fievet G."/>
            <person name="Helmstetter N."/>
            <person name="King M."/>
            <person name="Knapp S.J."/>
            <person name="Lai Z."/>
            <person name="Le Paslier M.C."/>
            <person name="Lippi Y."/>
            <person name="Lorenzon L."/>
            <person name="Mandel J.R."/>
            <person name="Marage G."/>
            <person name="Marchand G."/>
            <person name="Marquand E."/>
            <person name="Bret-Mestries E."/>
            <person name="Morien E."/>
            <person name="Nambeesan S."/>
            <person name="Nguyen T."/>
            <person name="Pegot-Espagnet P."/>
            <person name="Pouilly N."/>
            <person name="Raftis F."/>
            <person name="Sallet E."/>
            <person name="Schiex T."/>
            <person name="Thomas J."/>
            <person name="Vandecasteele C."/>
            <person name="Vares D."/>
            <person name="Vear F."/>
            <person name="Vautrin S."/>
            <person name="Crespi M."/>
            <person name="Mangin B."/>
            <person name="Burke J.M."/>
            <person name="Salse J."/>
            <person name="Munos S."/>
            <person name="Vincourt P."/>
            <person name="Rieseberg L.H."/>
            <person name="Langlade N.B."/>
        </authorList>
    </citation>
    <scope>NUCLEOTIDE SEQUENCE [LARGE SCALE GENOMIC DNA]</scope>
    <source>
        <strain evidence="4">cv. SF193</strain>
        <tissue evidence="2">Leaves</tissue>
    </source>
</reference>
<dbReference type="AlphaFoldDB" id="A0A251UZA9"/>
<accession>A0A251UZA9</accession>
<dbReference type="EMBL" id="CM007893">
    <property type="protein sequence ID" value="OTG28705.1"/>
    <property type="molecule type" value="Genomic_DNA"/>
</dbReference>
<sequence>MADERVAFLLILIWNAVLLFIYWEMHKSHVEGSRSDLLAYFSSIYWLTENAILFWGFGLASAFGAIFFLAAKTLPEEYFRKIAKTIILATGITIVGLAMLTRGKLYGGINYNERNEMETLP</sequence>
<organism evidence="3 4">
    <name type="scientific">Helianthus annuus</name>
    <name type="common">Common sunflower</name>
    <dbReference type="NCBI Taxonomy" id="4232"/>
    <lineage>
        <taxon>Eukaryota</taxon>
        <taxon>Viridiplantae</taxon>
        <taxon>Streptophyta</taxon>
        <taxon>Embryophyta</taxon>
        <taxon>Tracheophyta</taxon>
        <taxon>Spermatophyta</taxon>
        <taxon>Magnoliopsida</taxon>
        <taxon>eudicotyledons</taxon>
        <taxon>Gunneridae</taxon>
        <taxon>Pentapetalae</taxon>
        <taxon>asterids</taxon>
        <taxon>campanulids</taxon>
        <taxon>Asterales</taxon>
        <taxon>Asteraceae</taxon>
        <taxon>Asteroideae</taxon>
        <taxon>Heliantheae alliance</taxon>
        <taxon>Heliantheae</taxon>
        <taxon>Helianthus</taxon>
    </lineage>
</organism>
<evidence type="ECO:0000313" key="3">
    <source>
        <dbReference type="EMBL" id="OTG28705.1"/>
    </source>
</evidence>
<keyword evidence="1" id="KW-1133">Transmembrane helix</keyword>
<reference evidence="3" key="2">
    <citation type="submission" date="2017-02" db="EMBL/GenBank/DDBJ databases">
        <title>Sunflower complete genome.</title>
        <authorList>
            <person name="Langlade N."/>
            <person name="Munos S."/>
        </authorList>
    </citation>
    <scope>NUCLEOTIDE SEQUENCE [LARGE SCALE GENOMIC DNA]</scope>
    <source>
        <tissue evidence="3">Leaves</tissue>
    </source>
</reference>
<dbReference type="EMBL" id="MNCJ02000319">
    <property type="protein sequence ID" value="KAF5810772.1"/>
    <property type="molecule type" value="Genomic_DNA"/>
</dbReference>
<gene>
    <name evidence="3" type="ORF">HannXRQ_Chr04g0114231</name>
    <name evidence="2" type="ORF">HanXRQr2_Chr04g0173561</name>
</gene>
<feature type="transmembrane region" description="Helical" evidence="1">
    <location>
        <begin position="82"/>
        <end position="100"/>
    </location>
</feature>
<keyword evidence="1" id="KW-0472">Membrane</keyword>
<feature type="transmembrane region" description="Helical" evidence="1">
    <location>
        <begin position="44"/>
        <end position="70"/>
    </location>
</feature>
<keyword evidence="4" id="KW-1185">Reference proteome</keyword>